<dbReference type="InterPro" id="IPR011010">
    <property type="entry name" value="DNA_brk_join_enz"/>
</dbReference>
<keyword evidence="1" id="KW-0233">DNA recombination</keyword>
<reference evidence="3 4" key="1">
    <citation type="submission" date="2022-04" db="EMBL/GenBank/DDBJ databases">
        <title>Positive selection, recombination, and allopatry shape intraspecific diversity of widespread and dominant cyanobacteria.</title>
        <authorList>
            <person name="Wei J."/>
            <person name="Shu W."/>
            <person name="Hu C."/>
        </authorList>
    </citation>
    <scope>NUCLEOTIDE SEQUENCE [LARGE SCALE GENOMIC DNA]</scope>
    <source>
        <strain evidence="3 4">GB2-A4</strain>
    </source>
</reference>
<dbReference type="InterPro" id="IPR002104">
    <property type="entry name" value="Integrase_catalytic"/>
</dbReference>
<proteinExistence type="predicted"/>
<evidence type="ECO:0000313" key="3">
    <source>
        <dbReference type="EMBL" id="MEP0819958.1"/>
    </source>
</evidence>
<accession>A0ABV0JDU2</accession>
<evidence type="ECO:0000313" key="4">
    <source>
        <dbReference type="Proteomes" id="UP001464891"/>
    </source>
</evidence>
<organism evidence="3 4">
    <name type="scientific">Trichocoleus desertorum GB2-A4</name>
    <dbReference type="NCBI Taxonomy" id="2933944"/>
    <lineage>
        <taxon>Bacteria</taxon>
        <taxon>Bacillati</taxon>
        <taxon>Cyanobacteriota</taxon>
        <taxon>Cyanophyceae</taxon>
        <taxon>Leptolyngbyales</taxon>
        <taxon>Trichocoleusaceae</taxon>
        <taxon>Trichocoleus</taxon>
    </lineage>
</organism>
<dbReference type="Proteomes" id="UP001464891">
    <property type="component" value="Unassembled WGS sequence"/>
</dbReference>
<feature type="domain" description="Tyr recombinase" evidence="2">
    <location>
        <begin position="478"/>
        <end position="559"/>
    </location>
</feature>
<dbReference type="Gene3D" id="1.10.443.10">
    <property type="entry name" value="Intergrase catalytic core"/>
    <property type="match status" value="1"/>
</dbReference>
<evidence type="ECO:0000256" key="1">
    <source>
        <dbReference type="ARBA" id="ARBA00023172"/>
    </source>
</evidence>
<dbReference type="SUPFAM" id="SSF56349">
    <property type="entry name" value="DNA breaking-rejoining enzymes"/>
    <property type="match status" value="1"/>
</dbReference>
<sequence length="590" mass="68759">MASITIPKKFLQPKNLMEVLQNYEAEVKTESPDKASATLHQLQTALIRYTLPGWGLPHPQTNRVSAKEIKAAKTFMKKISLEQLKKALEVQMSVYEQLKVPSSSQRTYRHALNKLLEFCDDQNWWQSEPKVERRPLKQKDCAKYVRTTKRKRQEFYALGVVKGDVISEALQKQFSEFAEFVSEDLKQAPISVRWALQGAYQGLGWLYRYENVPLDELSLETLIQYVPLRTAIDKLPVRMELAERLLRQEEVRREAMQAADATEDRLRKYLSWIRKERKVHPGAEYAFLRACLNVAKFLYRFETNRHEVANYDDVPVIKRIRVLIRDVSKRQRTAPSPVDISKKWLPWEDWLQVVETLRKECCQATYICGTKRLLGGIAHSLQCYLMCAFFTYIPPMRQQVIRGLEVGHSLLWEDNRWYIYLRPDEYKTGKVYGEFRGPVSNPDLGDGTCFYDYIEAWLYDCSKLPGLSKLNLPGGLRATYNPEHNFFFTQKNREPMKQHTLSEYIRHAAYRIKGKAVTAHLLRDMFVSHLMELGYSDAEMNSVANAMHHSPETQRGIYDKRTKEKKVAPGMDLARQIAENAIKRKTDITD</sequence>
<evidence type="ECO:0000259" key="2">
    <source>
        <dbReference type="Pfam" id="PF00589"/>
    </source>
</evidence>
<comment type="caution">
    <text evidence="3">The sequence shown here is derived from an EMBL/GenBank/DDBJ whole genome shotgun (WGS) entry which is preliminary data.</text>
</comment>
<keyword evidence="4" id="KW-1185">Reference proteome</keyword>
<gene>
    <name evidence="3" type="ORF">NC998_22905</name>
</gene>
<dbReference type="RefSeq" id="WP_190442558.1">
    <property type="nucleotide sequence ID" value="NZ_JAMPKM010000018.1"/>
</dbReference>
<dbReference type="Pfam" id="PF00589">
    <property type="entry name" value="Phage_integrase"/>
    <property type="match status" value="1"/>
</dbReference>
<name>A0ABV0JDU2_9CYAN</name>
<protein>
    <submittedName>
        <fullName evidence="3">Tyrosine-type recombinase/integrase</fullName>
    </submittedName>
</protein>
<dbReference type="EMBL" id="JAMPKM010000018">
    <property type="protein sequence ID" value="MEP0819958.1"/>
    <property type="molecule type" value="Genomic_DNA"/>
</dbReference>
<dbReference type="InterPro" id="IPR013762">
    <property type="entry name" value="Integrase-like_cat_sf"/>
</dbReference>